<proteinExistence type="predicted"/>
<dbReference type="Proteomes" id="UP000649829">
    <property type="component" value="Unassembled WGS sequence"/>
</dbReference>
<keyword evidence="1" id="KW-1133">Transmembrane helix</keyword>
<dbReference type="AlphaFoldDB" id="A0A917WIR1"/>
<evidence type="ECO:0000256" key="1">
    <source>
        <dbReference type="SAM" id="Phobius"/>
    </source>
</evidence>
<keyword evidence="1" id="KW-0472">Membrane</keyword>
<evidence type="ECO:0000313" key="2">
    <source>
        <dbReference type="EMBL" id="GGM08047.1"/>
    </source>
</evidence>
<feature type="transmembrane region" description="Helical" evidence="1">
    <location>
        <begin position="12"/>
        <end position="34"/>
    </location>
</feature>
<protein>
    <submittedName>
        <fullName evidence="2">Uncharacterized protein</fullName>
    </submittedName>
</protein>
<keyword evidence="1" id="KW-0812">Transmembrane</keyword>
<reference evidence="2" key="1">
    <citation type="journal article" date="2014" name="Int. J. Syst. Evol. Microbiol.">
        <title>Complete genome sequence of Corynebacterium casei LMG S-19264T (=DSM 44701T), isolated from a smear-ripened cheese.</title>
        <authorList>
            <consortium name="US DOE Joint Genome Institute (JGI-PGF)"/>
            <person name="Walter F."/>
            <person name="Albersmeier A."/>
            <person name="Kalinowski J."/>
            <person name="Ruckert C."/>
        </authorList>
    </citation>
    <scope>NUCLEOTIDE SEQUENCE</scope>
    <source>
        <strain evidence="2">CGMCC 1.6293</strain>
    </source>
</reference>
<accession>A0A917WIR1</accession>
<name>A0A917WIR1_9RHOB</name>
<reference evidence="2" key="2">
    <citation type="submission" date="2020-09" db="EMBL/GenBank/DDBJ databases">
        <authorList>
            <person name="Sun Q."/>
            <person name="Zhou Y."/>
        </authorList>
    </citation>
    <scope>NUCLEOTIDE SEQUENCE</scope>
    <source>
        <strain evidence="2">CGMCC 1.6293</strain>
    </source>
</reference>
<dbReference type="EMBL" id="BMLF01000002">
    <property type="protein sequence ID" value="GGM08047.1"/>
    <property type="molecule type" value="Genomic_DNA"/>
</dbReference>
<organism evidence="2 3">
    <name type="scientific">Pseudooceanicola nanhaiensis</name>
    <dbReference type="NCBI Taxonomy" id="375761"/>
    <lineage>
        <taxon>Bacteria</taxon>
        <taxon>Pseudomonadati</taxon>
        <taxon>Pseudomonadota</taxon>
        <taxon>Alphaproteobacteria</taxon>
        <taxon>Rhodobacterales</taxon>
        <taxon>Paracoccaceae</taxon>
        <taxon>Pseudooceanicola</taxon>
    </lineage>
</organism>
<feature type="transmembrane region" description="Helical" evidence="1">
    <location>
        <begin position="61"/>
        <end position="80"/>
    </location>
</feature>
<comment type="caution">
    <text evidence="2">The sequence shown here is derived from an EMBL/GenBank/DDBJ whole genome shotgun (WGS) entry which is preliminary data.</text>
</comment>
<keyword evidence="3" id="KW-1185">Reference proteome</keyword>
<sequence length="94" mass="10535">MKRLFRVAGYPAVLVFLCAGIAAAVLAFGSLRLLTSGLSLMRMVQEQGWPVLTQEGWPQPFRVAGFGVIALSAFLVFRICETELVARYRDWQDR</sequence>
<evidence type="ECO:0000313" key="3">
    <source>
        <dbReference type="Proteomes" id="UP000649829"/>
    </source>
</evidence>
<dbReference type="RefSeq" id="WP_028286970.1">
    <property type="nucleotide sequence ID" value="NZ_BMLF01000002.1"/>
</dbReference>
<gene>
    <name evidence="2" type="ORF">GCM10011534_32530</name>
</gene>